<dbReference type="NCBIfam" id="TIGR00556">
    <property type="entry name" value="pantethn_trn"/>
    <property type="match status" value="1"/>
</dbReference>
<dbReference type="EC" id="2.7.8.7" evidence="8"/>
<proteinExistence type="inferred from homology"/>
<dbReference type="AlphaFoldDB" id="A0A0C7P0P6"/>
<dbReference type="NCBIfam" id="TIGR00516">
    <property type="entry name" value="acpS"/>
    <property type="match status" value="1"/>
</dbReference>
<accession>A0A0C7P0P6</accession>
<evidence type="ECO:0000256" key="8">
    <source>
        <dbReference type="HAMAP-Rule" id="MF_00101"/>
    </source>
</evidence>
<dbReference type="InterPro" id="IPR037143">
    <property type="entry name" value="4-PPantetheinyl_Trfase_dom_sf"/>
</dbReference>
<dbReference type="KEGG" id="dtn:DTL3_0273"/>
<dbReference type="RefSeq" id="WP_045087200.1">
    <property type="nucleotide sequence ID" value="NZ_LN824141.1"/>
</dbReference>
<dbReference type="PATRIC" id="fig|1006576.9.peg.270"/>
<dbReference type="GO" id="GO:0005737">
    <property type="term" value="C:cytoplasm"/>
    <property type="evidence" value="ECO:0007669"/>
    <property type="project" value="UniProtKB-SubCell"/>
</dbReference>
<evidence type="ECO:0000256" key="3">
    <source>
        <dbReference type="ARBA" id="ARBA00022723"/>
    </source>
</evidence>
<keyword evidence="8" id="KW-0963">Cytoplasm</keyword>
<dbReference type="Proteomes" id="UP000032809">
    <property type="component" value="Chromosome I"/>
</dbReference>
<keyword evidence="4 8" id="KW-0276">Fatty acid metabolism</keyword>
<keyword evidence="3 8" id="KW-0479">Metal-binding</keyword>
<dbReference type="HAMAP" id="MF_00101">
    <property type="entry name" value="AcpS"/>
    <property type="match status" value="1"/>
</dbReference>
<evidence type="ECO:0000313" key="10">
    <source>
        <dbReference type="EMBL" id="CEP77604.1"/>
    </source>
</evidence>
<evidence type="ECO:0000256" key="7">
    <source>
        <dbReference type="ARBA" id="ARBA00023160"/>
    </source>
</evidence>
<evidence type="ECO:0000256" key="2">
    <source>
        <dbReference type="ARBA" id="ARBA00022679"/>
    </source>
</evidence>
<dbReference type="GO" id="GO:0008897">
    <property type="term" value="F:holo-[acyl-carrier-protein] synthase activity"/>
    <property type="evidence" value="ECO:0007669"/>
    <property type="project" value="UniProtKB-UniRule"/>
</dbReference>
<keyword evidence="5 8" id="KW-0460">Magnesium</keyword>
<dbReference type="HOGENOM" id="CLU_089696_1_2_0"/>
<evidence type="ECO:0000259" key="9">
    <source>
        <dbReference type="Pfam" id="PF01648"/>
    </source>
</evidence>
<sequence>MIRGIGIDIVKIDRINDNNIKKILSIKEREIYNGFKGNRKKQEFAAGRFAAKEAIIKCFKSYIPYSRITILEKENGEPFIDADSSEYIFNQFGGEADIHITISHEREYAIAAAIVVDKCGM</sequence>
<comment type="catalytic activity">
    <reaction evidence="8">
        <text>apo-[ACP] + CoA = holo-[ACP] + adenosine 3',5'-bisphosphate + H(+)</text>
        <dbReference type="Rhea" id="RHEA:12068"/>
        <dbReference type="Rhea" id="RHEA-COMP:9685"/>
        <dbReference type="Rhea" id="RHEA-COMP:9690"/>
        <dbReference type="ChEBI" id="CHEBI:15378"/>
        <dbReference type="ChEBI" id="CHEBI:29999"/>
        <dbReference type="ChEBI" id="CHEBI:57287"/>
        <dbReference type="ChEBI" id="CHEBI:58343"/>
        <dbReference type="ChEBI" id="CHEBI:64479"/>
        <dbReference type="EC" id="2.7.8.7"/>
    </reaction>
</comment>
<dbReference type="Gene3D" id="3.90.470.20">
    <property type="entry name" value="4'-phosphopantetheinyl transferase domain"/>
    <property type="match status" value="1"/>
</dbReference>
<reference evidence="11" key="1">
    <citation type="submission" date="2014-11" db="EMBL/GenBank/DDBJ databases">
        <authorList>
            <person name="Wibberg D."/>
        </authorList>
    </citation>
    <scope>NUCLEOTIDE SEQUENCE [LARGE SCALE GENOMIC DNA]</scope>
    <source>
        <strain evidence="11">L3</strain>
    </source>
</reference>
<protein>
    <recommendedName>
        <fullName evidence="8">Holo-[acyl-carrier-protein] synthase</fullName>
        <shortName evidence="8">Holo-ACP synthase</shortName>
        <ecNumber evidence="8">2.7.8.7</ecNumber>
    </recommendedName>
    <alternativeName>
        <fullName evidence="8">4'-phosphopantetheinyl transferase AcpS</fullName>
    </alternativeName>
</protein>
<feature type="binding site" evidence="8">
    <location>
        <position position="8"/>
    </location>
    <ligand>
        <name>Mg(2+)</name>
        <dbReference type="ChEBI" id="CHEBI:18420"/>
    </ligand>
</feature>
<keyword evidence="11" id="KW-1185">Reference proteome</keyword>
<dbReference type="EMBL" id="LN824141">
    <property type="protein sequence ID" value="CEP77604.1"/>
    <property type="molecule type" value="Genomic_DNA"/>
</dbReference>
<dbReference type="STRING" id="1006576.DTL3_0273"/>
<evidence type="ECO:0000256" key="1">
    <source>
        <dbReference type="ARBA" id="ARBA00022516"/>
    </source>
</evidence>
<comment type="cofactor">
    <cofactor evidence="8">
        <name>Mg(2+)</name>
        <dbReference type="ChEBI" id="CHEBI:18420"/>
    </cofactor>
</comment>
<keyword evidence="2 8" id="KW-0808">Transferase</keyword>
<organism evidence="10 11">
    <name type="scientific">Defluviitoga tunisiensis</name>
    <dbReference type="NCBI Taxonomy" id="1006576"/>
    <lineage>
        <taxon>Bacteria</taxon>
        <taxon>Thermotogati</taxon>
        <taxon>Thermotogota</taxon>
        <taxon>Thermotogae</taxon>
        <taxon>Petrotogales</taxon>
        <taxon>Petrotogaceae</taxon>
        <taxon>Defluviitoga</taxon>
    </lineage>
</organism>
<dbReference type="Pfam" id="PF01648">
    <property type="entry name" value="ACPS"/>
    <property type="match status" value="1"/>
</dbReference>
<dbReference type="OrthoDB" id="517356at2"/>
<keyword evidence="6 8" id="KW-0443">Lipid metabolism</keyword>
<feature type="binding site" evidence="8">
    <location>
        <position position="53"/>
    </location>
    <ligand>
        <name>Mg(2+)</name>
        <dbReference type="ChEBI" id="CHEBI:18420"/>
    </ligand>
</feature>
<feature type="domain" description="4'-phosphopantetheinyl transferase" evidence="9">
    <location>
        <begin position="4"/>
        <end position="112"/>
    </location>
</feature>
<comment type="similarity">
    <text evidence="8">Belongs to the P-Pant transferase superfamily. AcpS family.</text>
</comment>
<dbReference type="GO" id="GO:0000287">
    <property type="term" value="F:magnesium ion binding"/>
    <property type="evidence" value="ECO:0007669"/>
    <property type="project" value="UniProtKB-UniRule"/>
</dbReference>
<evidence type="ECO:0000256" key="4">
    <source>
        <dbReference type="ARBA" id="ARBA00022832"/>
    </source>
</evidence>
<keyword evidence="1 8" id="KW-0444">Lipid biosynthesis</keyword>
<dbReference type="GO" id="GO:0006633">
    <property type="term" value="P:fatty acid biosynthetic process"/>
    <property type="evidence" value="ECO:0007669"/>
    <property type="project" value="UniProtKB-UniRule"/>
</dbReference>
<keyword evidence="7 8" id="KW-0275">Fatty acid biosynthesis</keyword>
<evidence type="ECO:0000313" key="11">
    <source>
        <dbReference type="Proteomes" id="UP000032809"/>
    </source>
</evidence>
<evidence type="ECO:0000256" key="6">
    <source>
        <dbReference type="ARBA" id="ARBA00023098"/>
    </source>
</evidence>
<name>A0A0C7P0P6_DEFTU</name>
<comment type="function">
    <text evidence="8">Transfers the 4'-phosphopantetheine moiety from coenzyme A to a Ser of acyl-carrier-protein.</text>
</comment>
<evidence type="ECO:0000256" key="5">
    <source>
        <dbReference type="ARBA" id="ARBA00022842"/>
    </source>
</evidence>
<dbReference type="InterPro" id="IPR008278">
    <property type="entry name" value="4-PPantetheinyl_Trfase_dom"/>
</dbReference>
<dbReference type="InterPro" id="IPR002582">
    <property type="entry name" value="ACPS"/>
</dbReference>
<dbReference type="InterPro" id="IPR004568">
    <property type="entry name" value="Ppantetheine-prot_Trfase_dom"/>
</dbReference>
<dbReference type="SUPFAM" id="SSF56214">
    <property type="entry name" value="4'-phosphopantetheinyl transferase"/>
    <property type="match status" value="1"/>
</dbReference>
<gene>
    <name evidence="8 10" type="primary">acpS</name>
    <name evidence="10" type="ORF">DTL3_0273</name>
</gene>
<comment type="subcellular location">
    <subcellularLocation>
        <location evidence="8">Cytoplasm</location>
    </subcellularLocation>
</comment>